<name>A0AAE0B3T0_9ROSI</name>
<reference evidence="2" key="1">
    <citation type="journal article" date="2023" name="Plant J.">
        <title>Genome sequences and population genomics provide insights into the demographic history, inbreeding, and mutation load of two 'living fossil' tree species of Dipteronia.</title>
        <authorList>
            <person name="Feng Y."/>
            <person name="Comes H.P."/>
            <person name="Chen J."/>
            <person name="Zhu S."/>
            <person name="Lu R."/>
            <person name="Zhang X."/>
            <person name="Li P."/>
            <person name="Qiu J."/>
            <person name="Olsen K.M."/>
            <person name="Qiu Y."/>
        </authorList>
    </citation>
    <scope>NUCLEOTIDE SEQUENCE</scope>
    <source>
        <strain evidence="2">NBL</strain>
    </source>
</reference>
<evidence type="ECO:0000256" key="1">
    <source>
        <dbReference type="SAM" id="MobiDB-lite"/>
    </source>
</evidence>
<evidence type="ECO:0000313" key="3">
    <source>
        <dbReference type="Proteomes" id="UP001281410"/>
    </source>
</evidence>
<gene>
    <name evidence="2" type="ORF">Dsin_000621</name>
</gene>
<dbReference type="Proteomes" id="UP001281410">
    <property type="component" value="Unassembled WGS sequence"/>
</dbReference>
<comment type="caution">
    <text evidence="2">The sequence shown here is derived from an EMBL/GenBank/DDBJ whole genome shotgun (WGS) entry which is preliminary data.</text>
</comment>
<organism evidence="2 3">
    <name type="scientific">Dipteronia sinensis</name>
    <dbReference type="NCBI Taxonomy" id="43782"/>
    <lineage>
        <taxon>Eukaryota</taxon>
        <taxon>Viridiplantae</taxon>
        <taxon>Streptophyta</taxon>
        <taxon>Embryophyta</taxon>
        <taxon>Tracheophyta</taxon>
        <taxon>Spermatophyta</taxon>
        <taxon>Magnoliopsida</taxon>
        <taxon>eudicotyledons</taxon>
        <taxon>Gunneridae</taxon>
        <taxon>Pentapetalae</taxon>
        <taxon>rosids</taxon>
        <taxon>malvids</taxon>
        <taxon>Sapindales</taxon>
        <taxon>Sapindaceae</taxon>
        <taxon>Hippocastanoideae</taxon>
        <taxon>Acereae</taxon>
        <taxon>Dipteronia</taxon>
    </lineage>
</organism>
<evidence type="ECO:0000313" key="2">
    <source>
        <dbReference type="EMBL" id="KAK3228740.1"/>
    </source>
</evidence>
<accession>A0AAE0B3T0</accession>
<sequence>MYISQSQKTNFSDAVSFGDKASNIRATIIPTGKNSSINGGGGSGGRTRGSTIIDAARTASTRMLTKPKHLAIV</sequence>
<dbReference type="EMBL" id="JANJYJ010000001">
    <property type="protein sequence ID" value="KAK3228740.1"/>
    <property type="molecule type" value="Genomic_DNA"/>
</dbReference>
<proteinExistence type="predicted"/>
<feature type="region of interest" description="Disordered" evidence="1">
    <location>
        <begin position="30"/>
        <end position="50"/>
    </location>
</feature>
<dbReference type="AlphaFoldDB" id="A0AAE0B3T0"/>
<keyword evidence="3" id="KW-1185">Reference proteome</keyword>
<feature type="compositionally biased region" description="Gly residues" evidence="1">
    <location>
        <begin position="38"/>
        <end position="47"/>
    </location>
</feature>
<protein>
    <submittedName>
        <fullName evidence="2">Uncharacterized protein</fullName>
    </submittedName>
</protein>